<feature type="binding site" evidence="9">
    <location>
        <position position="58"/>
    </location>
    <ligand>
        <name>[4Fe-4S] cluster</name>
        <dbReference type="ChEBI" id="CHEBI:49883"/>
        <label>1</label>
    </ligand>
</feature>
<dbReference type="GO" id="GO:0009249">
    <property type="term" value="P:protein lipoylation"/>
    <property type="evidence" value="ECO:0007669"/>
    <property type="project" value="UniProtKB-UniRule"/>
</dbReference>
<dbReference type="KEGG" id="elut:CKA38_06980"/>
<evidence type="ECO:0000256" key="6">
    <source>
        <dbReference type="ARBA" id="ARBA00023004"/>
    </source>
</evidence>
<comment type="subcellular location">
    <subcellularLocation>
        <location evidence="9">Cytoplasm</location>
    </subcellularLocation>
</comment>
<feature type="binding site" evidence="9">
    <location>
        <position position="47"/>
    </location>
    <ligand>
        <name>[4Fe-4S] cluster</name>
        <dbReference type="ChEBI" id="CHEBI:49883"/>
        <label>1</label>
    </ligand>
</feature>
<feature type="binding site" evidence="9">
    <location>
        <position position="284"/>
    </location>
    <ligand>
        <name>[4Fe-4S] cluster</name>
        <dbReference type="ChEBI" id="CHEBI:49883"/>
        <label>1</label>
    </ligand>
</feature>
<evidence type="ECO:0000256" key="9">
    <source>
        <dbReference type="HAMAP-Rule" id="MF_00206"/>
    </source>
</evidence>
<keyword evidence="2 9" id="KW-0963">Cytoplasm</keyword>
<organism evidence="12 13">
    <name type="scientific">Ereboglobus luteus</name>
    <dbReference type="NCBI Taxonomy" id="1796921"/>
    <lineage>
        <taxon>Bacteria</taxon>
        <taxon>Pseudomonadati</taxon>
        <taxon>Verrucomicrobiota</taxon>
        <taxon>Opitutia</taxon>
        <taxon>Opitutales</taxon>
        <taxon>Opitutaceae</taxon>
        <taxon>Ereboglobus</taxon>
    </lineage>
</organism>
<comment type="function">
    <text evidence="9">Catalyzes the radical-mediated insertion of two sulfur atoms into the C-6 and C-8 positions of the octanoyl moiety bound to the lipoyl domains of lipoate-dependent enzymes, thereby converting the octanoylated domains into lipoylated derivatives.</text>
</comment>
<feature type="binding site" evidence="9">
    <location>
        <position position="77"/>
    </location>
    <ligand>
        <name>[4Fe-4S] cluster</name>
        <dbReference type="ChEBI" id="CHEBI:49883"/>
        <label>2</label>
        <note>4Fe-4S-S-AdoMet</note>
    </ligand>
</feature>
<dbReference type="GO" id="GO:0016992">
    <property type="term" value="F:lipoate synthase activity"/>
    <property type="evidence" value="ECO:0007669"/>
    <property type="project" value="UniProtKB-UniRule"/>
</dbReference>
<dbReference type="NCBIfam" id="TIGR00510">
    <property type="entry name" value="lipA"/>
    <property type="match status" value="1"/>
</dbReference>
<dbReference type="InterPro" id="IPR007197">
    <property type="entry name" value="rSAM"/>
</dbReference>
<dbReference type="InterPro" id="IPR006638">
    <property type="entry name" value="Elp3/MiaA/NifB-like_rSAM"/>
</dbReference>
<evidence type="ECO:0000256" key="8">
    <source>
        <dbReference type="ARBA" id="ARBA00047326"/>
    </source>
</evidence>
<keyword evidence="3 9" id="KW-0808">Transferase</keyword>
<dbReference type="PIRSF" id="PIRSF005963">
    <property type="entry name" value="Lipoyl_synth"/>
    <property type="match status" value="1"/>
</dbReference>
<feature type="binding site" evidence="9">
    <location>
        <position position="73"/>
    </location>
    <ligand>
        <name>[4Fe-4S] cluster</name>
        <dbReference type="ChEBI" id="CHEBI:49883"/>
        <label>2</label>
        <note>4Fe-4S-S-AdoMet</note>
    </ligand>
</feature>
<gene>
    <name evidence="9 12" type="primary">lipA</name>
    <name evidence="12" type="ORF">CKA38_06980</name>
</gene>
<feature type="binding site" evidence="9">
    <location>
        <position position="52"/>
    </location>
    <ligand>
        <name>[4Fe-4S] cluster</name>
        <dbReference type="ChEBI" id="CHEBI:49883"/>
        <label>1</label>
    </ligand>
</feature>
<dbReference type="OrthoDB" id="9787898at2"/>
<dbReference type="SMART" id="SM00729">
    <property type="entry name" value="Elp3"/>
    <property type="match status" value="1"/>
</dbReference>
<dbReference type="InterPro" id="IPR058240">
    <property type="entry name" value="rSAM_sf"/>
</dbReference>
<evidence type="ECO:0000259" key="11">
    <source>
        <dbReference type="PROSITE" id="PS51918"/>
    </source>
</evidence>
<comment type="catalytic activity">
    <reaction evidence="8 9">
        <text>[[Fe-S] cluster scaffold protein carrying a second [4Fe-4S](2+) cluster] + N(6)-octanoyl-L-lysyl-[protein] + 2 oxidized [2Fe-2S]-[ferredoxin] + 2 S-adenosyl-L-methionine + 4 H(+) = [[Fe-S] cluster scaffold protein] + N(6)-[(R)-dihydrolipoyl]-L-lysyl-[protein] + 4 Fe(3+) + 2 hydrogen sulfide + 2 5'-deoxyadenosine + 2 L-methionine + 2 reduced [2Fe-2S]-[ferredoxin]</text>
        <dbReference type="Rhea" id="RHEA:16585"/>
        <dbReference type="Rhea" id="RHEA-COMP:9928"/>
        <dbReference type="Rhea" id="RHEA-COMP:10000"/>
        <dbReference type="Rhea" id="RHEA-COMP:10001"/>
        <dbReference type="Rhea" id="RHEA-COMP:10475"/>
        <dbReference type="Rhea" id="RHEA-COMP:14568"/>
        <dbReference type="Rhea" id="RHEA-COMP:14569"/>
        <dbReference type="ChEBI" id="CHEBI:15378"/>
        <dbReference type="ChEBI" id="CHEBI:17319"/>
        <dbReference type="ChEBI" id="CHEBI:29034"/>
        <dbReference type="ChEBI" id="CHEBI:29919"/>
        <dbReference type="ChEBI" id="CHEBI:33722"/>
        <dbReference type="ChEBI" id="CHEBI:33737"/>
        <dbReference type="ChEBI" id="CHEBI:33738"/>
        <dbReference type="ChEBI" id="CHEBI:57844"/>
        <dbReference type="ChEBI" id="CHEBI:59789"/>
        <dbReference type="ChEBI" id="CHEBI:78809"/>
        <dbReference type="ChEBI" id="CHEBI:83100"/>
        <dbReference type="EC" id="2.8.1.8"/>
    </reaction>
</comment>
<dbReference type="GO" id="GO:0046872">
    <property type="term" value="F:metal ion binding"/>
    <property type="evidence" value="ECO:0007669"/>
    <property type="project" value="UniProtKB-KW"/>
</dbReference>
<dbReference type="NCBIfam" id="NF004019">
    <property type="entry name" value="PRK05481.1"/>
    <property type="match status" value="1"/>
</dbReference>
<evidence type="ECO:0000256" key="2">
    <source>
        <dbReference type="ARBA" id="ARBA00022490"/>
    </source>
</evidence>
<comment type="pathway">
    <text evidence="9">Protein modification; protein lipoylation via endogenous pathway; protein N(6)-(lipoyl)lysine from octanoyl-[acyl-carrier-protein]: step 2/2.</text>
</comment>
<dbReference type="InterPro" id="IPR003698">
    <property type="entry name" value="Lipoyl_synth"/>
</dbReference>
<name>A0A2U8E6V5_9BACT</name>
<dbReference type="HAMAP" id="MF_00206">
    <property type="entry name" value="Lipoyl_synth"/>
    <property type="match status" value="1"/>
</dbReference>
<dbReference type="Pfam" id="PF04055">
    <property type="entry name" value="Radical_SAM"/>
    <property type="match status" value="1"/>
</dbReference>
<dbReference type="RefSeq" id="WP_108826471.1">
    <property type="nucleotide sequence ID" value="NZ_CP023004.1"/>
</dbReference>
<sequence length="315" mass="34637">MANAPARDPAHADTSRKPSWLRAKLPSGSGYNAVRKLVDGHHLHSVCQSAQCPNLGECWTRGTATVMILGNICTRSCNFCAIATGRPTELDLGEPARVADAVAKMGLRHCVITSVARDELLDGGASVWAATIRAIRHANPKTAIEVLVPDFKGKMEHVDIVLEARPDIFNHNLETVERLQKPVRVQARYDRSRSVLRHAKSRGLTTKTGIMLGLGEEPGEIEQTLRDIVSDGTDIVTIGQYLQPTPQHWPVKRWVPPEEFAYWKKFGLSIGLGVVESGPLVRSSYHADEQSEKYTGADHLNTENNLTSEKTRPAS</sequence>
<keyword evidence="7 9" id="KW-0411">Iron-sulfur</keyword>
<dbReference type="GO" id="GO:0051539">
    <property type="term" value="F:4 iron, 4 sulfur cluster binding"/>
    <property type="evidence" value="ECO:0007669"/>
    <property type="project" value="UniProtKB-UniRule"/>
</dbReference>
<dbReference type="SUPFAM" id="SSF102114">
    <property type="entry name" value="Radical SAM enzymes"/>
    <property type="match status" value="1"/>
</dbReference>
<evidence type="ECO:0000313" key="12">
    <source>
        <dbReference type="EMBL" id="AWI10573.1"/>
    </source>
</evidence>
<reference evidence="12 13" key="1">
    <citation type="journal article" date="2018" name="Syst. Appl. Microbiol.">
        <title>Ereboglobus luteus gen. nov. sp. nov. from cockroach guts, and new insights into the oxygen relationship of the genera Opitutus and Didymococcus (Verrucomicrobia: Opitutaceae).</title>
        <authorList>
            <person name="Tegtmeier D."/>
            <person name="Belitz A."/>
            <person name="Radek R."/>
            <person name="Heimerl T."/>
            <person name="Brune A."/>
        </authorList>
    </citation>
    <scope>NUCLEOTIDE SEQUENCE [LARGE SCALE GENOMIC DNA]</scope>
    <source>
        <strain evidence="12 13">Ho45</strain>
    </source>
</reference>
<keyword evidence="13" id="KW-1185">Reference proteome</keyword>
<dbReference type="FunFam" id="3.20.20.70:FF:000040">
    <property type="entry name" value="Lipoyl synthase"/>
    <property type="match status" value="1"/>
</dbReference>
<dbReference type="GO" id="GO:0005737">
    <property type="term" value="C:cytoplasm"/>
    <property type="evidence" value="ECO:0007669"/>
    <property type="project" value="UniProtKB-SubCell"/>
</dbReference>
<feature type="domain" description="Radical SAM core" evidence="11">
    <location>
        <begin position="59"/>
        <end position="273"/>
    </location>
</feature>
<accession>A0A2U8E6V5</accession>
<dbReference type="InterPro" id="IPR013785">
    <property type="entry name" value="Aldolase_TIM"/>
</dbReference>
<feature type="binding site" evidence="9">
    <location>
        <position position="80"/>
    </location>
    <ligand>
        <name>[4Fe-4S] cluster</name>
        <dbReference type="ChEBI" id="CHEBI:49883"/>
        <label>2</label>
        <note>4Fe-4S-S-AdoMet</note>
    </ligand>
</feature>
<dbReference type="EMBL" id="CP023004">
    <property type="protein sequence ID" value="AWI10573.1"/>
    <property type="molecule type" value="Genomic_DNA"/>
</dbReference>
<evidence type="ECO:0000256" key="4">
    <source>
        <dbReference type="ARBA" id="ARBA00022691"/>
    </source>
</evidence>
<feature type="region of interest" description="Disordered" evidence="10">
    <location>
        <begin position="288"/>
        <end position="315"/>
    </location>
</feature>
<evidence type="ECO:0000313" key="13">
    <source>
        <dbReference type="Proteomes" id="UP000244896"/>
    </source>
</evidence>
<proteinExistence type="inferred from homology"/>
<dbReference type="CDD" id="cd01335">
    <property type="entry name" value="Radical_SAM"/>
    <property type="match status" value="1"/>
</dbReference>
<comment type="similarity">
    <text evidence="9">Belongs to the radical SAM superfamily. Lipoyl synthase family.</text>
</comment>
<protein>
    <recommendedName>
        <fullName evidence="9">Lipoyl synthase</fullName>
        <ecNumber evidence="9">2.8.1.8</ecNumber>
    </recommendedName>
    <alternativeName>
        <fullName evidence="9">Lip-syn</fullName>
        <shortName evidence="9">LS</shortName>
    </alternativeName>
    <alternativeName>
        <fullName evidence="9">Lipoate synthase</fullName>
    </alternativeName>
    <alternativeName>
        <fullName evidence="9">Lipoic acid synthase</fullName>
    </alternativeName>
    <alternativeName>
        <fullName evidence="9">Sulfur insertion protein LipA</fullName>
    </alternativeName>
</protein>
<evidence type="ECO:0000256" key="7">
    <source>
        <dbReference type="ARBA" id="ARBA00023014"/>
    </source>
</evidence>
<keyword evidence="1 9" id="KW-0004">4Fe-4S</keyword>
<dbReference type="NCBIfam" id="NF009544">
    <property type="entry name" value="PRK12928.1"/>
    <property type="match status" value="1"/>
</dbReference>
<dbReference type="SFLD" id="SFLDS00029">
    <property type="entry name" value="Radical_SAM"/>
    <property type="match status" value="1"/>
</dbReference>
<dbReference type="SFLD" id="SFLDG01058">
    <property type="entry name" value="lipoyl_synthase_like"/>
    <property type="match status" value="1"/>
</dbReference>
<comment type="cofactor">
    <cofactor evidence="9">
        <name>[4Fe-4S] cluster</name>
        <dbReference type="ChEBI" id="CHEBI:49883"/>
    </cofactor>
    <text evidence="9">Binds 2 [4Fe-4S] clusters per subunit. One cluster is coordinated with 3 cysteines and an exchangeable S-adenosyl-L-methionine.</text>
</comment>
<dbReference type="AlphaFoldDB" id="A0A2U8E6V5"/>
<dbReference type="PROSITE" id="PS51918">
    <property type="entry name" value="RADICAL_SAM"/>
    <property type="match status" value="1"/>
</dbReference>
<dbReference type="SFLD" id="SFLDF00271">
    <property type="entry name" value="lipoyl_synthase"/>
    <property type="match status" value="1"/>
</dbReference>
<dbReference type="Proteomes" id="UP000244896">
    <property type="component" value="Chromosome"/>
</dbReference>
<keyword evidence="5 9" id="KW-0479">Metal-binding</keyword>
<dbReference type="PANTHER" id="PTHR10949">
    <property type="entry name" value="LIPOYL SYNTHASE"/>
    <property type="match status" value="1"/>
</dbReference>
<evidence type="ECO:0000256" key="5">
    <source>
        <dbReference type="ARBA" id="ARBA00022723"/>
    </source>
</evidence>
<dbReference type="Gene3D" id="3.20.20.70">
    <property type="entry name" value="Aldolase class I"/>
    <property type="match status" value="1"/>
</dbReference>
<dbReference type="PANTHER" id="PTHR10949:SF0">
    <property type="entry name" value="LIPOYL SYNTHASE, MITOCHONDRIAL"/>
    <property type="match status" value="1"/>
</dbReference>
<dbReference type="EC" id="2.8.1.8" evidence="9"/>
<keyword evidence="6 9" id="KW-0408">Iron</keyword>
<dbReference type="UniPathway" id="UPA00538">
    <property type="reaction ID" value="UER00593"/>
</dbReference>
<evidence type="ECO:0000256" key="3">
    <source>
        <dbReference type="ARBA" id="ARBA00022679"/>
    </source>
</evidence>
<evidence type="ECO:0000256" key="10">
    <source>
        <dbReference type="SAM" id="MobiDB-lite"/>
    </source>
</evidence>
<evidence type="ECO:0000256" key="1">
    <source>
        <dbReference type="ARBA" id="ARBA00022485"/>
    </source>
</evidence>
<keyword evidence="4 9" id="KW-0949">S-adenosyl-L-methionine</keyword>